<dbReference type="HAMAP" id="MF_02028">
    <property type="entry name" value="WecB_RffE"/>
    <property type="match status" value="1"/>
</dbReference>
<dbReference type="NCBIfam" id="TIGR00236">
    <property type="entry name" value="wecB"/>
    <property type="match status" value="1"/>
</dbReference>
<dbReference type="GO" id="GO:0005737">
    <property type="term" value="C:cytoplasm"/>
    <property type="evidence" value="ECO:0007669"/>
    <property type="project" value="UniProtKB-SubCell"/>
</dbReference>
<evidence type="ECO:0000256" key="4">
    <source>
        <dbReference type="ARBA" id="ARBA00038209"/>
    </source>
</evidence>
<evidence type="ECO:0000259" key="9">
    <source>
        <dbReference type="Pfam" id="PF02350"/>
    </source>
</evidence>
<evidence type="ECO:0000256" key="1">
    <source>
        <dbReference type="ARBA" id="ARBA00022490"/>
    </source>
</evidence>
<evidence type="ECO:0000256" key="6">
    <source>
        <dbReference type="ARBA" id="ARBA00074883"/>
    </source>
</evidence>
<keyword evidence="1 7" id="KW-0963">Cytoplasm</keyword>
<protein>
    <recommendedName>
        <fullName evidence="6 7">UDP-N-acetylglucosamine 2-epimerase</fullName>
        <ecNumber evidence="5 7">5.1.3.14</ecNumber>
    </recommendedName>
    <alternativeName>
        <fullName evidence="7">UDP-GlcNAc-2-epimerase</fullName>
    </alternativeName>
</protein>
<name>A0A1G4Z8I4_9ENTR</name>
<feature type="binding site" evidence="7">
    <location>
        <position position="213"/>
    </location>
    <ligand>
        <name>substrate</name>
    </ligand>
</feature>
<sequence length="376" mass="42045">MKVLTVFGTRPEAIKMAPLVHALAKDPDFEARVCVTAQHREMLDQVLTLFSIVPDYDLNIMRPGQGLTEITCGILEGLKPILESFRPDVVLVHGDTTTTIAASLAAFYQRIPVGHVEAGLRTGDLSSPWPEEANRTLTGHLAMYHFAPTENSRLNLRRENVADNRIFVTGNTVIDALFWVRDSVMNNPSRYEELAARYPFLDRDKKLILVTGHRRESFGLGFEQICHALADIAAQHDDVQIVYPVHLNPNVSEPVNRILGHVENVTLIEPQDYLPFLWLMNHAWLILTDSGGIQEEAPSLGKPVLVMRDTTERPEAVDAGTVKLVGTDRQRIVEEVSHLLHDNDAWQAMSRAHNPYGDGLACGRILHALKNNRVTL</sequence>
<dbReference type="InterPro" id="IPR032892">
    <property type="entry name" value="WecB"/>
</dbReference>
<evidence type="ECO:0000256" key="7">
    <source>
        <dbReference type="HAMAP-Rule" id="MF_02028"/>
    </source>
</evidence>
<dbReference type="UniPathway" id="UPA00566"/>
<dbReference type="EC" id="5.1.3.14" evidence="5 7"/>
<feature type="domain" description="UDP-N-acetylglucosamine 2-epimerase" evidence="9">
    <location>
        <begin position="22"/>
        <end position="370"/>
    </location>
</feature>
<organism evidence="10 11">
    <name type="scientific">Kosakonia sacchari</name>
    <dbReference type="NCBI Taxonomy" id="1158459"/>
    <lineage>
        <taxon>Bacteria</taxon>
        <taxon>Pseudomonadati</taxon>
        <taxon>Pseudomonadota</taxon>
        <taxon>Gammaproteobacteria</taxon>
        <taxon>Enterobacterales</taxon>
        <taxon>Enterobacteriaceae</taxon>
        <taxon>Kosakonia</taxon>
    </lineage>
</organism>
<dbReference type="Gene3D" id="3.40.50.2000">
    <property type="entry name" value="Glycogen Phosphorylase B"/>
    <property type="match status" value="2"/>
</dbReference>
<evidence type="ECO:0000313" key="10">
    <source>
        <dbReference type="EMBL" id="SCX61999.1"/>
    </source>
</evidence>
<comment type="caution">
    <text evidence="10">The sequence shown here is derived from an EMBL/GenBank/DDBJ whole genome shotgun (WGS) entry which is preliminary data.</text>
</comment>
<feature type="binding site" evidence="7">
    <location>
        <position position="313"/>
    </location>
    <ligand>
        <name>substrate</name>
    </ligand>
</feature>
<comment type="function">
    <text evidence="7">Catalyzes the reversible epimerization at C-2 of UDP-N-acetylglucosamine (UDP-GlcNAc) and thereby provides bacteria with UDP-N-acetylmannosamine (UDP-ManNAc), the activated donor of ManNAc residues.</text>
</comment>
<evidence type="ECO:0000256" key="5">
    <source>
        <dbReference type="ARBA" id="ARBA00038858"/>
    </source>
</evidence>
<comment type="subunit">
    <text evidence="7">Homodimer.</text>
</comment>
<comment type="similarity">
    <text evidence="4 7 8">Belongs to the UDP-N-acetylglucosamine 2-epimerase family.</text>
</comment>
<evidence type="ECO:0000256" key="3">
    <source>
        <dbReference type="ARBA" id="ARBA00036080"/>
    </source>
</evidence>
<dbReference type="RefSeq" id="WP_025263772.1">
    <property type="nucleotide sequence ID" value="NZ_FMUI01000018.1"/>
</dbReference>
<evidence type="ECO:0000256" key="8">
    <source>
        <dbReference type="RuleBase" id="RU003513"/>
    </source>
</evidence>
<comment type="subcellular location">
    <subcellularLocation>
        <location evidence="7">Cytoplasm</location>
    </subcellularLocation>
</comment>
<feature type="binding site" evidence="7">
    <location>
        <position position="271"/>
    </location>
    <ligand>
        <name>substrate</name>
    </ligand>
</feature>
<evidence type="ECO:0000313" key="11">
    <source>
        <dbReference type="Proteomes" id="UP000183569"/>
    </source>
</evidence>
<comment type="pathway">
    <text evidence="7">Bacterial outer membrane biogenesis; enterobacterial common antigen biosynthesis.</text>
</comment>
<dbReference type="GO" id="GO:0009246">
    <property type="term" value="P:enterobacterial common antigen biosynthetic process"/>
    <property type="evidence" value="ECO:0007669"/>
    <property type="project" value="UniProtKB-UniRule"/>
</dbReference>
<dbReference type="InterPro" id="IPR003331">
    <property type="entry name" value="UDP_GlcNAc_Epimerase_2_dom"/>
</dbReference>
<dbReference type="EMBL" id="FMUI01000018">
    <property type="protein sequence ID" value="SCX61999.1"/>
    <property type="molecule type" value="Genomic_DNA"/>
</dbReference>
<dbReference type="CDD" id="cd03786">
    <property type="entry name" value="GTB_UDP-GlcNAc_2-Epimerase"/>
    <property type="match status" value="1"/>
</dbReference>
<dbReference type="PANTHER" id="PTHR43174:SF2">
    <property type="entry name" value="UDP-N-ACETYLGLUCOSAMINE 2-EPIMERASE"/>
    <property type="match status" value="1"/>
</dbReference>
<dbReference type="FunFam" id="3.40.50.2000:FF:000043">
    <property type="entry name" value="UDP-N-acetylglucosamine 2-epimerase"/>
    <property type="match status" value="1"/>
</dbReference>
<gene>
    <name evidence="7" type="primary">wecB</name>
    <name evidence="10" type="ORF">SAMN02927897_04233</name>
</gene>
<accession>A0A1G4Z8I4</accession>
<feature type="binding site" evidence="7">
    <location>
        <position position="276"/>
    </location>
    <ligand>
        <name>substrate</name>
    </ligand>
</feature>
<dbReference type="Proteomes" id="UP000183569">
    <property type="component" value="Unassembled WGS sequence"/>
</dbReference>
<reference evidence="10 11" key="1">
    <citation type="submission" date="2016-10" db="EMBL/GenBank/DDBJ databases">
        <authorList>
            <person name="Varghese N."/>
            <person name="Submissions S."/>
        </authorList>
    </citation>
    <scope>NUCLEOTIDE SEQUENCE [LARGE SCALE GENOMIC DNA]</scope>
    <source>
        <strain evidence="10 11">CGMCC 1.12102</strain>
    </source>
</reference>
<feature type="binding site" evidence="7">
    <location>
        <position position="296"/>
    </location>
    <ligand>
        <name>substrate</name>
    </ligand>
</feature>
<feature type="binding site" evidence="7">
    <location>
        <begin position="290"/>
        <end position="292"/>
    </location>
    <ligand>
        <name>substrate</name>
    </ligand>
</feature>
<dbReference type="GeneID" id="23846609"/>
<dbReference type="PANTHER" id="PTHR43174">
    <property type="entry name" value="UDP-N-ACETYLGLUCOSAMINE 2-EPIMERASE"/>
    <property type="match status" value="1"/>
</dbReference>
<comment type="catalytic activity">
    <reaction evidence="3 7">
        <text>UDP-N-acetyl-alpha-D-glucosamine = UDP-N-acetyl-alpha-D-mannosamine</text>
        <dbReference type="Rhea" id="RHEA:17213"/>
        <dbReference type="ChEBI" id="CHEBI:57705"/>
        <dbReference type="ChEBI" id="CHEBI:68623"/>
        <dbReference type="EC" id="5.1.3.14"/>
    </reaction>
</comment>
<dbReference type="AlphaFoldDB" id="A0A1G4Z8I4"/>
<dbReference type="SUPFAM" id="SSF53756">
    <property type="entry name" value="UDP-Glycosyltransferase/glycogen phosphorylase"/>
    <property type="match status" value="1"/>
</dbReference>
<keyword evidence="2 7" id="KW-0413">Isomerase</keyword>
<dbReference type="Pfam" id="PF02350">
    <property type="entry name" value="Epimerase_2"/>
    <property type="match status" value="1"/>
</dbReference>
<dbReference type="InterPro" id="IPR029767">
    <property type="entry name" value="WecB-like"/>
</dbReference>
<dbReference type="GO" id="GO:0008761">
    <property type="term" value="F:UDP-N-acetylglucosamine 2-epimerase activity"/>
    <property type="evidence" value="ECO:0007669"/>
    <property type="project" value="UniProtKB-UniRule"/>
</dbReference>
<feature type="binding site" evidence="7">
    <location>
        <position position="95"/>
    </location>
    <ligand>
        <name>substrate</name>
    </ligand>
</feature>
<evidence type="ECO:0000256" key="2">
    <source>
        <dbReference type="ARBA" id="ARBA00023235"/>
    </source>
</evidence>
<feature type="binding site" evidence="7">
    <location>
        <position position="117"/>
    </location>
    <ligand>
        <name>substrate</name>
    </ligand>
</feature>
<proteinExistence type="inferred from homology"/>